<evidence type="ECO:0000313" key="2">
    <source>
        <dbReference type="EMBL" id="ACE04579.1"/>
    </source>
</evidence>
<evidence type="ECO:0000256" key="1">
    <source>
        <dbReference type="SAM" id="Phobius"/>
    </source>
</evidence>
<keyword evidence="1" id="KW-0472">Membrane</keyword>
<keyword evidence="1" id="KW-1133">Transmembrane helix</keyword>
<dbReference type="OrthoDB" id="9926507at2"/>
<dbReference type="HOGENOM" id="CLU_185068_0_0_10"/>
<feature type="transmembrane region" description="Helical" evidence="1">
    <location>
        <begin position="7"/>
        <end position="26"/>
    </location>
</feature>
<gene>
    <name evidence="2" type="ordered locus">Cphamn1_1660</name>
</gene>
<dbReference type="EMBL" id="CP001101">
    <property type="protein sequence ID" value="ACE04579.1"/>
    <property type="molecule type" value="Genomic_DNA"/>
</dbReference>
<keyword evidence="1" id="KW-0812">Transmembrane</keyword>
<dbReference type="AlphaFoldDB" id="B3EKP3"/>
<organism evidence="2">
    <name type="scientific">Chlorobium phaeobacteroides (strain BS1)</name>
    <dbReference type="NCBI Taxonomy" id="331678"/>
    <lineage>
        <taxon>Bacteria</taxon>
        <taxon>Pseudomonadati</taxon>
        <taxon>Chlorobiota</taxon>
        <taxon>Chlorobiia</taxon>
        <taxon>Chlorobiales</taxon>
        <taxon>Chlorobiaceae</taxon>
        <taxon>Chlorobium/Pelodictyon group</taxon>
        <taxon>Chlorobium</taxon>
    </lineage>
</organism>
<name>B3EKP3_CHLPB</name>
<dbReference type="KEGG" id="cpb:Cphamn1_1660"/>
<feature type="transmembrane region" description="Helical" evidence="1">
    <location>
        <begin position="57"/>
        <end position="81"/>
    </location>
</feature>
<protein>
    <submittedName>
        <fullName evidence="2">Uncharacterized protein</fullName>
    </submittedName>
</protein>
<proteinExistence type="predicted"/>
<feature type="transmembrane region" description="Helical" evidence="1">
    <location>
        <begin position="33"/>
        <end position="51"/>
    </location>
</feature>
<accession>B3EKP3</accession>
<reference evidence="2" key="1">
    <citation type="submission" date="2008-06" db="EMBL/GenBank/DDBJ databases">
        <title>Complete sequence of Chlorobium phaeobacteroides BS1.</title>
        <authorList>
            <consortium name="US DOE Joint Genome Institute"/>
            <person name="Lucas S."/>
            <person name="Copeland A."/>
            <person name="Lapidus A."/>
            <person name="Glavina del Rio T."/>
            <person name="Dalin E."/>
            <person name="Tice H."/>
            <person name="Bruce D."/>
            <person name="Goodwin L."/>
            <person name="Pitluck S."/>
            <person name="Schmutz J."/>
            <person name="Larimer F."/>
            <person name="Land M."/>
            <person name="Hauser L."/>
            <person name="Kyrpides N."/>
            <person name="Ovchinnikova G."/>
            <person name="Li T."/>
            <person name="Liu Z."/>
            <person name="Zhao F."/>
            <person name="Overmann J."/>
            <person name="Bryant D.A."/>
            <person name="Richardson P."/>
        </authorList>
    </citation>
    <scope>NUCLEOTIDE SEQUENCE [LARGE SCALE GENOMIC DNA]</scope>
    <source>
        <strain evidence="2">BS1</strain>
    </source>
</reference>
<sequence>MDFFSDWTWWGFLACSVAASVSLVFFQKIRLSLLFTIALFCLALVAGMYARTGVISAVVGLIITLFSALGSLLFSLILSGIQEMLKKRYR</sequence>